<proteinExistence type="predicted"/>
<dbReference type="Proteomes" id="UP001238467">
    <property type="component" value="Unassembled WGS sequence"/>
</dbReference>
<sequence>MSIDADFSSPLNDRTGKLFRRGIISPLGMSVASVSDGRLHDFPRGDLARQVAGRLTHWRTAAGVFGAGQRIDRLAGAP</sequence>
<comment type="caution">
    <text evidence="1">The sequence shown here is derived from an EMBL/GenBank/DDBJ whole genome shotgun (WGS) entry which is preliminary data.</text>
</comment>
<name>A0ABU0DNI6_9HYPH</name>
<evidence type="ECO:0000313" key="2">
    <source>
        <dbReference type="Proteomes" id="UP001238467"/>
    </source>
</evidence>
<accession>A0ABU0DNI6</accession>
<dbReference type="RefSeq" id="WP_307064161.1">
    <property type="nucleotide sequence ID" value="NZ_JAUSUH010000014.1"/>
</dbReference>
<reference evidence="1 2" key="1">
    <citation type="submission" date="2023-07" db="EMBL/GenBank/DDBJ databases">
        <title>Genomic Encyclopedia of Type Strains, Phase IV (KMG-IV): sequencing the most valuable type-strain genomes for metagenomic binning, comparative biology and taxonomic classification.</title>
        <authorList>
            <person name="Goeker M."/>
        </authorList>
    </citation>
    <scope>NUCLEOTIDE SEQUENCE [LARGE SCALE GENOMIC DNA]</scope>
    <source>
        <strain evidence="1 2">DSM 1277</strain>
    </source>
</reference>
<keyword evidence="2" id="KW-1185">Reference proteome</keyword>
<gene>
    <name evidence="1" type="ORF">J2S76_004455</name>
</gene>
<evidence type="ECO:0000313" key="1">
    <source>
        <dbReference type="EMBL" id="MDQ0349999.1"/>
    </source>
</evidence>
<organism evidence="1 2">
    <name type="scientific">Ancylobacter vacuolatus</name>
    <dbReference type="NCBI Taxonomy" id="223389"/>
    <lineage>
        <taxon>Bacteria</taxon>
        <taxon>Pseudomonadati</taxon>
        <taxon>Pseudomonadota</taxon>
        <taxon>Alphaproteobacteria</taxon>
        <taxon>Hyphomicrobiales</taxon>
        <taxon>Xanthobacteraceae</taxon>
        <taxon>Ancylobacter</taxon>
    </lineage>
</organism>
<protein>
    <submittedName>
        <fullName evidence="1">Uncharacterized protein</fullName>
    </submittedName>
</protein>
<dbReference type="EMBL" id="JAUSUH010000014">
    <property type="protein sequence ID" value="MDQ0349999.1"/>
    <property type="molecule type" value="Genomic_DNA"/>
</dbReference>